<dbReference type="CDD" id="cd00082">
    <property type="entry name" value="HisKA"/>
    <property type="match status" value="1"/>
</dbReference>
<feature type="domain" description="PAS" evidence="15">
    <location>
        <begin position="198"/>
        <end position="269"/>
    </location>
</feature>
<dbReference type="Pfam" id="PF05227">
    <property type="entry name" value="CHASE3"/>
    <property type="match status" value="1"/>
</dbReference>
<dbReference type="EC" id="2.7.13.3" evidence="3"/>
<dbReference type="EMBL" id="VPFL01000005">
    <property type="protein sequence ID" value="TXF12543.1"/>
    <property type="molecule type" value="Genomic_DNA"/>
</dbReference>
<evidence type="ECO:0000256" key="3">
    <source>
        <dbReference type="ARBA" id="ARBA00012438"/>
    </source>
</evidence>
<keyword evidence="5" id="KW-0597">Phosphoprotein</keyword>
<dbReference type="PANTHER" id="PTHR42878">
    <property type="entry name" value="TWO-COMPONENT HISTIDINE KINASE"/>
    <property type="match status" value="1"/>
</dbReference>
<dbReference type="Proteomes" id="UP000321201">
    <property type="component" value="Unassembled WGS sequence"/>
</dbReference>
<dbReference type="SMART" id="SM00388">
    <property type="entry name" value="HisKA"/>
    <property type="match status" value="1"/>
</dbReference>
<dbReference type="InterPro" id="IPR007891">
    <property type="entry name" value="CHASE3"/>
</dbReference>
<dbReference type="InterPro" id="IPR000014">
    <property type="entry name" value="PAS"/>
</dbReference>
<dbReference type="SUPFAM" id="SSF55785">
    <property type="entry name" value="PYP-like sensor domain (PAS domain)"/>
    <property type="match status" value="1"/>
</dbReference>
<dbReference type="InParanoid" id="A0A5C7ELU0"/>
<keyword evidence="13" id="KW-0812">Transmembrane</keyword>
<dbReference type="Pfam" id="PF02518">
    <property type="entry name" value="HATPase_c"/>
    <property type="match status" value="1"/>
</dbReference>
<dbReference type="InterPro" id="IPR036097">
    <property type="entry name" value="HisK_dim/P_sf"/>
</dbReference>
<dbReference type="GO" id="GO:0000155">
    <property type="term" value="F:phosphorelay sensor kinase activity"/>
    <property type="evidence" value="ECO:0007669"/>
    <property type="project" value="InterPro"/>
</dbReference>
<dbReference type="PRINTS" id="PR00344">
    <property type="entry name" value="BCTRLSENSOR"/>
</dbReference>
<dbReference type="SMART" id="SM00091">
    <property type="entry name" value="PAS"/>
    <property type="match status" value="1"/>
</dbReference>
<evidence type="ECO:0000256" key="13">
    <source>
        <dbReference type="SAM" id="Phobius"/>
    </source>
</evidence>
<evidence type="ECO:0000256" key="6">
    <source>
        <dbReference type="ARBA" id="ARBA00022679"/>
    </source>
</evidence>
<keyword evidence="13" id="KW-1133">Transmembrane helix</keyword>
<evidence type="ECO:0000256" key="10">
    <source>
        <dbReference type="ARBA" id="ARBA00023012"/>
    </source>
</evidence>
<dbReference type="Gene3D" id="1.10.287.130">
    <property type="match status" value="1"/>
</dbReference>
<dbReference type="PROSITE" id="PS50109">
    <property type="entry name" value="HIS_KIN"/>
    <property type="match status" value="1"/>
</dbReference>
<evidence type="ECO:0000256" key="1">
    <source>
        <dbReference type="ARBA" id="ARBA00000085"/>
    </source>
</evidence>
<dbReference type="GO" id="GO:0007234">
    <property type="term" value="P:osmosensory signaling via phosphorelay pathway"/>
    <property type="evidence" value="ECO:0007669"/>
    <property type="project" value="TreeGrafter"/>
</dbReference>
<dbReference type="SUPFAM" id="SSF55874">
    <property type="entry name" value="ATPase domain of HSP90 chaperone/DNA topoisomerase II/histidine kinase"/>
    <property type="match status" value="1"/>
</dbReference>
<dbReference type="InterPro" id="IPR050351">
    <property type="entry name" value="BphY/WalK/GraS-like"/>
</dbReference>
<dbReference type="GO" id="GO:0000156">
    <property type="term" value="F:phosphorelay response regulator activity"/>
    <property type="evidence" value="ECO:0007669"/>
    <property type="project" value="TreeGrafter"/>
</dbReference>
<reference evidence="17 18" key="1">
    <citation type="submission" date="2019-08" db="EMBL/GenBank/DDBJ databases">
        <title>Pelomicrobium methylotrophicum gen. nov., sp. nov. a moderately thermophilic, facultatively anaerobic, lithoautotrophic and methylotrophic bacterium isolated from a terrestrial mud volcano.</title>
        <authorList>
            <person name="Slobodkina G.B."/>
            <person name="Merkel A.Y."/>
            <person name="Slobodkin A.I."/>
        </authorList>
    </citation>
    <scope>NUCLEOTIDE SEQUENCE [LARGE SCALE GENOMIC DNA]</scope>
    <source>
        <strain evidence="17 18">SM250</strain>
    </source>
</reference>
<dbReference type="PROSITE" id="PS50113">
    <property type="entry name" value="PAC"/>
    <property type="match status" value="1"/>
</dbReference>
<dbReference type="NCBIfam" id="TIGR00229">
    <property type="entry name" value="sensory_box"/>
    <property type="match status" value="1"/>
</dbReference>
<keyword evidence="11 13" id="KW-0472">Membrane</keyword>
<dbReference type="InterPro" id="IPR003594">
    <property type="entry name" value="HATPase_dom"/>
</dbReference>
<feature type="coiled-coil region" evidence="12">
    <location>
        <begin position="315"/>
        <end position="346"/>
    </location>
</feature>
<evidence type="ECO:0000259" key="16">
    <source>
        <dbReference type="PROSITE" id="PS50113"/>
    </source>
</evidence>
<keyword evidence="8" id="KW-0418">Kinase</keyword>
<evidence type="ECO:0000313" key="18">
    <source>
        <dbReference type="Proteomes" id="UP000321201"/>
    </source>
</evidence>
<dbReference type="Pfam" id="PF13426">
    <property type="entry name" value="PAS_9"/>
    <property type="match status" value="1"/>
</dbReference>
<dbReference type="Gene3D" id="3.30.565.10">
    <property type="entry name" value="Histidine kinase-like ATPase, C-terminal domain"/>
    <property type="match status" value="1"/>
</dbReference>
<comment type="catalytic activity">
    <reaction evidence="1">
        <text>ATP + protein L-histidine = ADP + protein N-phospho-L-histidine.</text>
        <dbReference type="EC" id="2.7.13.3"/>
    </reaction>
</comment>
<dbReference type="Pfam" id="PF00512">
    <property type="entry name" value="HisKA"/>
    <property type="match status" value="1"/>
</dbReference>
<proteinExistence type="predicted"/>
<dbReference type="GO" id="GO:0005524">
    <property type="term" value="F:ATP binding"/>
    <property type="evidence" value="ECO:0007669"/>
    <property type="project" value="UniProtKB-KW"/>
</dbReference>
<keyword evidence="10" id="KW-0902">Two-component regulatory system</keyword>
<evidence type="ECO:0000256" key="7">
    <source>
        <dbReference type="ARBA" id="ARBA00022741"/>
    </source>
</evidence>
<dbReference type="InterPro" id="IPR001610">
    <property type="entry name" value="PAC"/>
</dbReference>
<protein>
    <recommendedName>
        <fullName evidence="3">histidine kinase</fullName>
        <ecNumber evidence="3">2.7.13.3</ecNumber>
    </recommendedName>
</protein>
<dbReference type="InterPro" id="IPR003661">
    <property type="entry name" value="HisK_dim/P_dom"/>
</dbReference>
<dbReference type="GO" id="GO:0030295">
    <property type="term" value="F:protein kinase activator activity"/>
    <property type="evidence" value="ECO:0007669"/>
    <property type="project" value="TreeGrafter"/>
</dbReference>
<comment type="subcellular location">
    <subcellularLocation>
        <location evidence="2">Cell membrane</location>
    </subcellularLocation>
</comment>
<evidence type="ECO:0000259" key="14">
    <source>
        <dbReference type="PROSITE" id="PS50109"/>
    </source>
</evidence>
<evidence type="ECO:0000256" key="4">
    <source>
        <dbReference type="ARBA" id="ARBA00022475"/>
    </source>
</evidence>
<dbReference type="InterPro" id="IPR036890">
    <property type="entry name" value="HATPase_C_sf"/>
</dbReference>
<dbReference type="InterPro" id="IPR035965">
    <property type="entry name" value="PAS-like_dom_sf"/>
</dbReference>
<feature type="transmembrane region" description="Helical" evidence="13">
    <location>
        <begin position="161"/>
        <end position="182"/>
    </location>
</feature>
<keyword evidence="18" id="KW-1185">Reference proteome</keyword>
<dbReference type="RefSeq" id="WP_147799035.1">
    <property type="nucleotide sequence ID" value="NZ_VPFL01000005.1"/>
</dbReference>
<keyword evidence="4" id="KW-1003">Cell membrane</keyword>
<dbReference type="SMART" id="SM00387">
    <property type="entry name" value="HATPase_c"/>
    <property type="match status" value="1"/>
</dbReference>
<dbReference type="SUPFAM" id="SSF47384">
    <property type="entry name" value="Homodimeric domain of signal transducing histidine kinase"/>
    <property type="match status" value="1"/>
</dbReference>
<dbReference type="OrthoDB" id="5297676at2"/>
<evidence type="ECO:0000256" key="2">
    <source>
        <dbReference type="ARBA" id="ARBA00004236"/>
    </source>
</evidence>
<feature type="domain" description="Histidine kinase" evidence="14">
    <location>
        <begin position="349"/>
        <end position="562"/>
    </location>
</feature>
<dbReference type="AlphaFoldDB" id="A0A5C7ELU0"/>
<name>A0A5C7ELU0_9PROT</name>
<evidence type="ECO:0000313" key="17">
    <source>
        <dbReference type="EMBL" id="TXF12543.1"/>
    </source>
</evidence>
<accession>A0A5C7ELU0</accession>
<evidence type="ECO:0000256" key="11">
    <source>
        <dbReference type="ARBA" id="ARBA00023136"/>
    </source>
</evidence>
<evidence type="ECO:0000259" key="15">
    <source>
        <dbReference type="PROSITE" id="PS50112"/>
    </source>
</evidence>
<evidence type="ECO:0000256" key="5">
    <source>
        <dbReference type="ARBA" id="ARBA00022553"/>
    </source>
</evidence>
<gene>
    <name evidence="17" type="ORF">FR698_04710</name>
</gene>
<keyword evidence="7" id="KW-0547">Nucleotide-binding</keyword>
<organism evidence="17 18">
    <name type="scientific">Pelomicrobium methylotrophicum</name>
    <dbReference type="NCBI Taxonomy" id="2602750"/>
    <lineage>
        <taxon>Bacteria</taxon>
        <taxon>Pseudomonadati</taxon>
        <taxon>Pseudomonadota</taxon>
        <taxon>Hydrogenophilia</taxon>
        <taxon>Hydrogenophilia incertae sedis</taxon>
        <taxon>Pelomicrobium</taxon>
    </lineage>
</organism>
<dbReference type="PROSITE" id="PS50112">
    <property type="entry name" value="PAS"/>
    <property type="match status" value="1"/>
</dbReference>
<keyword evidence="12" id="KW-0175">Coiled coil</keyword>
<dbReference type="InterPro" id="IPR000700">
    <property type="entry name" value="PAS-assoc_C"/>
</dbReference>
<dbReference type="FunFam" id="3.30.565.10:FF:000023">
    <property type="entry name" value="PAS domain-containing sensor histidine kinase"/>
    <property type="match status" value="1"/>
</dbReference>
<dbReference type="FunFam" id="1.10.287.130:FF:000070">
    <property type="entry name" value="Histidine kinase sensor protein"/>
    <property type="match status" value="1"/>
</dbReference>
<evidence type="ECO:0000256" key="9">
    <source>
        <dbReference type="ARBA" id="ARBA00022840"/>
    </source>
</evidence>
<keyword evidence="9" id="KW-0067">ATP-binding</keyword>
<dbReference type="InterPro" id="IPR004358">
    <property type="entry name" value="Sig_transdc_His_kin-like_C"/>
</dbReference>
<evidence type="ECO:0000256" key="8">
    <source>
        <dbReference type="ARBA" id="ARBA00022777"/>
    </source>
</evidence>
<dbReference type="PANTHER" id="PTHR42878:SF15">
    <property type="entry name" value="BACTERIOPHYTOCHROME"/>
    <property type="match status" value="1"/>
</dbReference>
<sequence>MGWLSHQTERERQALNQWVFHTYEVLLSLERVVGFLNEAELDHAEILFYGDLSRRASRETNIARAEILIYEIEQLVADNPRQGERVRELKRRLEARVAAMRQTEAAIESKGRAAGLRRFREHGLQARQAVLEALAVVEGEERLLLEERLRSVDRLAARNRVLIVIGYAAAFALLILGFGLIAQESVARLRAQREAEAYAREVEDLYNNAPCGYHSLDADGMFVRVNNTELSWLGYRREELVGRMKFSDLLTPASREKFQDSFPRFKEQGRVADLEFDLLRKDGSILPVSLSATAVRDSRGNFVMSRSTLFDLSARRQAEAERARLHEELQRRAVQLEATNRELESFTYSVSHDLRAPLRAIDGFSRILVEEYGDRLDEEGRRLLGIVTDNAFKMGRLIDDLLAFSRMGRKAIAWETLDMGALAREAVAEVRSQFRAEAEIEIAHMPPARGDRALLRQVWVNLISNALKYSSKREHPRVEIGARQEGAETAYYVKDNGVGFDMRHYDKLFGVFQRLHSHEEFSGTGVGLAIVQRIVTRHGGRVWAMAEVDRGAEFCFILPVKEALHDE</sequence>
<comment type="caution">
    <text evidence="17">The sequence shown here is derived from an EMBL/GenBank/DDBJ whole genome shotgun (WGS) entry which is preliminary data.</text>
</comment>
<keyword evidence="6" id="KW-0808">Transferase</keyword>
<dbReference type="SMART" id="SM00086">
    <property type="entry name" value="PAC"/>
    <property type="match status" value="1"/>
</dbReference>
<dbReference type="InterPro" id="IPR005467">
    <property type="entry name" value="His_kinase_dom"/>
</dbReference>
<evidence type="ECO:0000256" key="12">
    <source>
        <dbReference type="SAM" id="Coils"/>
    </source>
</evidence>
<dbReference type="Gene3D" id="3.30.450.20">
    <property type="entry name" value="PAS domain"/>
    <property type="match status" value="1"/>
</dbReference>
<feature type="domain" description="PAC" evidence="16">
    <location>
        <begin position="272"/>
        <end position="324"/>
    </location>
</feature>
<dbReference type="GO" id="GO:0005886">
    <property type="term" value="C:plasma membrane"/>
    <property type="evidence" value="ECO:0007669"/>
    <property type="project" value="UniProtKB-SubCell"/>
</dbReference>
<dbReference type="CDD" id="cd00130">
    <property type="entry name" value="PAS"/>
    <property type="match status" value="1"/>
</dbReference>